<keyword evidence="2 7" id="KW-0812">Transmembrane</keyword>
<gene>
    <name evidence="7" type="primary">mltG</name>
    <name evidence="9" type="ORF">SAMN05421740_10336</name>
</gene>
<accession>A0A1H7L3Z5</accession>
<dbReference type="GO" id="GO:0005886">
    <property type="term" value="C:plasma membrane"/>
    <property type="evidence" value="ECO:0007669"/>
    <property type="project" value="UniProtKB-UniRule"/>
</dbReference>
<keyword evidence="5 7" id="KW-0456">Lyase</keyword>
<dbReference type="NCBIfam" id="TIGR00247">
    <property type="entry name" value="endolytic transglycosylase MltG"/>
    <property type="match status" value="1"/>
</dbReference>
<dbReference type="InterPro" id="IPR003770">
    <property type="entry name" value="MLTG-like"/>
</dbReference>
<dbReference type="GO" id="GO:0071555">
    <property type="term" value="P:cell wall organization"/>
    <property type="evidence" value="ECO:0007669"/>
    <property type="project" value="UniProtKB-KW"/>
</dbReference>
<dbReference type="HAMAP" id="MF_02065">
    <property type="entry name" value="MltG"/>
    <property type="match status" value="1"/>
</dbReference>
<dbReference type="PANTHER" id="PTHR30518">
    <property type="entry name" value="ENDOLYTIC MUREIN TRANSGLYCOSYLASE"/>
    <property type="match status" value="1"/>
</dbReference>
<dbReference type="PANTHER" id="PTHR30518:SF2">
    <property type="entry name" value="ENDOLYTIC MUREIN TRANSGLYCOSYLASE"/>
    <property type="match status" value="1"/>
</dbReference>
<evidence type="ECO:0000313" key="10">
    <source>
        <dbReference type="Proteomes" id="UP000198916"/>
    </source>
</evidence>
<comment type="catalytic activity">
    <reaction evidence="7">
        <text>a peptidoglycan chain = a peptidoglycan chain with N-acetyl-1,6-anhydromuramyl-[peptide] at the reducing end + a peptidoglycan chain with N-acetylglucosamine at the non-reducing end.</text>
        <dbReference type="EC" id="4.2.2.29"/>
    </reaction>
</comment>
<dbReference type="CDD" id="cd08010">
    <property type="entry name" value="MltG_like"/>
    <property type="match status" value="1"/>
</dbReference>
<comment type="function">
    <text evidence="7">Functions as a peptidoglycan terminase that cleaves nascent peptidoglycan strands endolytically to terminate their elongation.</text>
</comment>
<dbReference type="Pfam" id="PF02618">
    <property type="entry name" value="YceG"/>
    <property type="match status" value="1"/>
</dbReference>
<dbReference type="GO" id="GO:0008932">
    <property type="term" value="F:lytic endotransglycosylase activity"/>
    <property type="evidence" value="ECO:0007669"/>
    <property type="project" value="UniProtKB-UniRule"/>
</dbReference>
<evidence type="ECO:0000313" key="9">
    <source>
        <dbReference type="EMBL" id="SEK93783.1"/>
    </source>
</evidence>
<dbReference type="Proteomes" id="UP000198916">
    <property type="component" value="Unassembled WGS sequence"/>
</dbReference>
<dbReference type="EC" id="4.2.2.29" evidence="7"/>
<proteinExistence type="inferred from homology"/>
<dbReference type="GO" id="GO:0009252">
    <property type="term" value="P:peptidoglycan biosynthetic process"/>
    <property type="evidence" value="ECO:0007669"/>
    <property type="project" value="UniProtKB-UniRule"/>
</dbReference>
<sequence>MNSNNMNNGKQSRNNSMKKKKKKGLFKTLLVIVLVAVIAGGVIGYRYYKGFFKPNVTAESEYLYIYTHWDFEDVMTSIGELHAVNDTASFRWAANKMEYPSRVKPGKYKLTPGMNNRTLINKLGGGFQEPVKLRFENIRLKENLAGILANQLEPDSIAFINLLDDDSLAARYGFNGENFFSMFIPNTYEFYWNTSAAHFMERMHEEYQKFWNEERSEKAAKLNLTPQEVSALAAIVKGEALHTDEMPTIAGLYLNRLRKGMLLQADPTVIFANQDFTIRRVLYRHLRTDSPYNTYLYRGLPPGPIMMPSIAAIDAVLNYQHHDYLYMVAKDDFSGYHNFAVTQAEHSRNARKFQQALNERNIMR</sequence>
<feature type="region of interest" description="Disordered" evidence="8">
    <location>
        <begin position="1"/>
        <end position="20"/>
    </location>
</feature>
<keyword evidence="4 7" id="KW-0472">Membrane</keyword>
<feature type="site" description="Important for catalytic activity" evidence="7">
    <location>
        <position position="239"/>
    </location>
</feature>
<feature type="compositionally biased region" description="Polar residues" evidence="8">
    <location>
        <begin position="1"/>
        <end position="15"/>
    </location>
</feature>
<reference evidence="10" key="1">
    <citation type="submission" date="2016-10" db="EMBL/GenBank/DDBJ databases">
        <authorList>
            <person name="Varghese N."/>
            <person name="Submissions S."/>
        </authorList>
    </citation>
    <scope>NUCLEOTIDE SEQUENCE [LARGE SCALE GENOMIC DNA]</scope>
    <source>
        <strain evidence="10">Jip14</strain>
    </source>
</reference>
<dbReference type="AlphaFoldDB" id="A0A1H7L3Z5"/>
<protein>
    <recommendedName>
        <fullName evidence="7">Endolytic murein transglycosylase</fullName>
        <ecNumber evidence="7">4.2.2.29</ecNumber>
    </recommendedName>
    <alternativeName>
        <fullName evidence="7">Peptidoglycan lytic transglycosylase</fullName>
    </alternativeName>
    <alternativeName>
        <fullName evidence="7">Peptidoglycan polymerization terminase</fullName>
    </alternativeName>
</protein>
<keyword evidence="6 7" id="KW-0961">Cell wall biogenesis/degradation</keyword>
<dbReference type="Gene3D" id="3.30.1490.480">
    <property type="entry name" value="Endolytic murein transglycosylase"/>
    <property type="match status" value="1"/>
</dbReference>
<evidence type="ECO:0000256" key="1">
    <source>
        <dbReference type="ARBA" id="ARBA00022475"/>
    </source>
</evidence>
<keyword evidence="3 7" id="KW-1133">Transmembrane helix</keyword>
<dbReference type="Gene3D" id="3.30.160.60">
    <property type="entry name" value="Classic Zinc Finger"/>
    <property type="match status" value="1"/>
</dbReference>
<evidence type="ECO:0000256" key="2">
    <source>
        <dbReference type="ARBA" id="ARBA00022692"/>
    </source>
</evidence>
<evidence type="ECO:0000256" key="6">
    <source>
        <dbReference type="ARBA" id="ARBA00023316"/>
    </source>
</evidence>
<organism evidence="9 10">
    <name type="scientific">Parapedobacter koreensis</name>
    <dbReference type="NCBI Taxonomy" id="332977"/>
    <lineage>
        <taxon>Bacteria</taxon>
        <taxon>Pseudomonadati</taxon>
        <taxon>Bacteroidota</taxon>
        <taxon>Sphingobacteriia</taxon>
        <taxon>Sphingobacteriales</taxon>
        <taxon>Sphingobacteriaceae</taxon>
        <taxon>Parapedobacter</taxon>
    </lineage>
</organism>
<keyword evidence="1 7" id="KW-1003">Cell membrane</keyword>
<evidence type="ECO:0000256" key="7">
    <source>
        <dbReference type="HAMAP-Rule" id="MF_02065"/>
    </source>
</evidence>
<evidence type="ECO:0000256" key="5">
    <source>
        <dbReference type="ARBA" id="ARBA00023239"/>
    </source>
</evidence>
<keyword evidence="10" id="KW-1185">Reference proteome</keyword>
<evidence type="ECO:0000256" key="4">
    <source>
        <dbReference type="ARBA" id="ARBA00023136"/>
    </source>
</evidence>
<evidence type="ECO:0000256" key="8">
    <source>
        <dbReference type="SAM" id="MobiDB-lite"/>
    </source>
</evidence>
<evidence type="ECO:0000256" key="3">
    <source>
        <dbReference type="ARBA" id="ARBA00022989"/>
    </source>
</evidence>
<name>A0A1H7L3Z5_9SPHI</name>
<comment type="similarity">
    <text evidence="7">Belongs to the transglycosylase MltG family.</text>
</comment>
<dbReference type="STRING" id="332977.SAMN05421740_10336"/>
<dbReference type="EMBL" id="FNZR01000003">
    <property type="protein sequence ID" value="SEK93783.1"/>
    <property type="molecule type" value="Genomic_DNA"/>
</dbReference>